<accession>B6AI21</accession>
<dbReference type="STRING" id="441375.B6AI21"/>
<dbReference type="GO" id="GO:0003924">
    <property type="term" value="F:GTPase activity"/>
    <property type="evidence" value="ECO:0007669"/>
    <property type="project" value="InterPro"/>
</dbReference>
<dbReference type="InterPro" id="IPR024156">
    <property type="entry name" value="Small_GTPase_ARF"/>
</dbReference>
<gene>
    <name evidence="3" type="ORF">CMU_029360</name>
</gene>
<keyword evidence="1" id="KW-0547">Nucleotide-binding</keyword>
<protein>
    <recommendedName>
        <fullName evidence="5">ADP-ribosylation factor family protein</fullName>
    </recommendedName>
</protein>
<dbReference type="InterPro" id="IPR027417">
    <property type="entry name" value="P-loop_NTPase"/>
</dbReference>
<dbReference type="SUPFAM" id="SSF52540">
    <property type="entry name" value="P-loop containing nucleoside triphosphate hydrolases"/>
    <property type="match status" value="1"/>
</dbReference>
<evidence type="ECO:0000256" key="1">
    <source>
        <dbReference type="ARBA" id="ARBA00022741"/>
    </source>
</evidence>
<dbReference type="InterPro" id="IPR006689">
    <property type="entry name" value="Small_GTPase_ARF/SAR"/>
</dbReference>
<sequence length="245" mass="27640">MLSTIGDFFGECKRHEFNIIVTGPASSGKTALIMRLLKGKYIDPLTCINQSLCKVNIRDCNLILWDDVEVSALTDDSNRNLMNRTHSKHLHFGHSQMIDDMNKSRYWNIYREYNKYDFHGILFCVDSSDIGRIPLAKKLLSRLIVDSPSSSVAILILATKQDVVDAITPDQLAAELQVSDMVRLYGNSIKEYAVVGISSYSGIGCVEALEWISNAIWQHQTCCYCLLTYKTIMGIANLTKSLIFR</sequence>
<dbReference type="EMBL" id="DS989735">
    <property type="protein sequence ID" value="EEA07862.1"/>
    <property type="molecule type" value="Genomic_DNA"/>
</dbReference>
<dbReference type="PANTHER" id="PTHR11711">
    <property type="entry name" value="ADP RIBOSYLATION FACTOR-RELATED"/>
    <property type="match status" value="1"/>
</dbReference>
<dbReference type="Proteomes" id="UP000001460">
    <property type="component" value="Unassembled WGS sequence"/>
</dbReference>
<keyword evidence="4" id="KW-1185">Reference proteome</keyword>
<dbReference type="OrthoDB" id="25466at2759"/>
<dbReference type="VEuPathDB" id="CryptoDB:CMU_029360"/>
<organism evidence="3 4">
    <name type="scientific">Cryptosporidium muris (strain RN66)</name>
    <dbReference type="NCBI Taxonomy" id="441375"/>
    <lineage>
        <taxon>Eukaryota</taxon>
        <taxon>Sar</taxon>
        <taxon>Alveolata</taxon>
        <taxon>Apicomplexa</taxon>
        <taxon>Conoidasida</taxon>
        <taxon>Coccidia</taxon>
        <taxon>Eucoccidiorida</taxon>
        <taxon>Eimeriorina</taxon>
        <taxon>Cryptosporidiidae</taxon>
        <taxon>Cryptosporidium</taxon>
    </lineage>
</organism>
<proteinExistence type="predicted"/>
<evidence type="ECO:0000313" key="3">
    <source>
        <dbReference type="EMBL" id="EEA07862.1"/>
    </source>
</evidence>
<evidence type="ECO:0000256" key="2">
    <source>
        <dbReference type="ARBA" id="ARBA00023134"/>
    </source>
</evidence>
<dbReference type="Gene3D" id="3.40.50.300">
    <property type="entry name" value="P-loop containing nucleotide triphosphate hydrolases"/>
    <property type="match status" value="1"/>
</dbReference>
<dbReference type="RefSeq" id="XP_002142211.1">
    <property type="nucleotide sequence ID" value="XM_002142175.1"/>
</dbReference>
<evidence type="ECO:0008006" key="5">
    <source>
        <dbReference type="Google" id="ProtNLM"/>
    </source>
</evidence>
<dbReference type="SMART" id="SM00177">
    <property type="entry name" value="ARF"/>
    <property type="match status" value="1"/>
</dbReference>
<dbReference type="AlphaFoldDB" id="B6AI21"/>
<keyword evidence="2" id="KW-0342">GTP-binding</keyword>
<dbReference type="Pfam" id="PF00025">
    <property type="entry name" value="Arf"/>
    <property type="match status" value="1"/>
</dbReference>
<reference evidence="3" key="1">
    <citation type="submission" date="2008-06" db="EMBL/GenBank/DDBJ databases">
        <authorList>
            <person name="Lorenzi H."/>
            <person name="Inman J."/>
            <person name="Miller J."/>
            <person name="Schobel S."/>
            <person name="Amedeo P."/>
            <person name="Caler E.V."/>
            <person name="da Silva J."/>
        </authorList>
    </citation>
    <scope>NUCLEOTIDE SEQUENCE [LARGE SCALE GENOMIC DNA]</scope>
    <source>
        <strain evidence="3">RN66</strain>
    </source>
</reference>
<evidence type="ECO:0000313" key="4">
    <source>
        <dbReference type="Proteomes" id="UP000001460"/>
    </source>
</evidence>
<dbReference type="PROSITE" id="PS51417">
    <property type="entry name" value="ARF"/>
    <property type="match status" value="1"/>
</dbReference>
<dbReference type="GeneID" id="6997385"/>
<dbReference type="eggNOG" id="KOG0070">
    <property type="taxonomic scope" value="Eukaryota"/>
</dbReference>
<name>B6AI21_CRYMR</name>
<dbReference type="GO" id="GO:0005525">
    <property type="term" value="F:GTP binding"/>
    <property type="evidence" value="ECO:0007669"/>
    <property type="project" value="UniProtKB-KW"/>
</dbReference>